<evidence type="ECO:0000256" key="2">
    <source>
        <dbReference type="SAM" id="MobiDB-lite"/>
    </source>
</evidence>
<evidence type="ECO:0000313" key="3">
    <source>
        <dbReference type="EMBL" id="KAK7073800.1"/>
    </source>
</evidence>
<feature type="coiled-coil region" evidence="1">
    <location>
        <begin position="294"/>
        <end position="321"/>
    </location>
</feature>
<feature type="compositionally biased region" description="Basic and acidic residues" evidence="2">
    <location>
        <begin position="385"/>
        <end position="398"/>
    </location>
</feature>
<evidence type="ECO:0000313" key="4">
    <source>
        <dbReference type="Proteomes" id="UP001381693"/>
    </source>
</evidence>
<feature type="compositionally biased region" description="Polar residues" evidence="2">
    <location>
        <begin position="399"/>
        <end position="428"/>
    </location>
</feature>
<feature type="non-terminal residue" evidence="3">
    <location>
        <position position="428"/>
    </location>
</feature>
<name>A0AAN8WWT8_HALRR</name>
<comment type="caution">
    <text evidence="3">The sequence shown here is derived from an EMBL/GenBank/DDBJ whole genome shotgun (WGS) entry which is preliminary data.</text>
</comment>
<reference evidence="3 4" key="1">
    <citation type="submission" date="2023-11" db="EMBL/GenBank/DDBJ databases">
        <title>Halocaridina rubra genome assembly.</title>
        <authorList>
            <person name="Smith C."/>
        </authorList>
    </citation>
    <scope>NUCLEOTIDE SEQUENCE [LARGE SCALE GENOMIC DNA]</scope>
    <source>
        <strain evidence="3">EP-1</strain>
        <tissue evidence="3">Whole</tissue>
    </source>
</reference>
<dbReference type="Proteomes" id="UP001381693">
    <property type="component" value="Unassembled WGS sequence"/>
</dbReference>
<dbReference type="EMBL" id="JAXCGZ010012083">
    <property type="protein sequence ID" value="KAK7073800.1"/>
    <property type="molecule type" value="Genomic_DNA"/>
</dbReference>
<feature type="region of interest" description="Disordered" evidence="2">
    <location>
        <begin position="376"/>
        <end position="428"/>
    </location>
</feature>
<sequence length="428" mass="48264">MESDIFRWRLKRKPLLCSSGISSALTPLRQVNHENVAPEGRWTSVKKKDYSESELAFQRALKRRQSYADFSAIKASLCTVGNNSKDSLFKLQVQHQGQLLQQQQPLRSQRKVRFAKRCSQRRSYIGDEKRATTNITEDQFDKDEVEVKQSRIPKSSFKSGIPLPQTEIKATSSKTSACKVPNKSIVGRRRSAIPCGKLTPKYSIGRNLRSYSTSKVSVAKTPARGSTLKYQKSKLSSRKSTGAMTNIPEIKVEDFDKNVKTQKHCDASIQTDTLEKCDASTSMELKFVCGDGLCPDLMKKVEELNSEISDIQRKFNAINEQTLARRKGMKESGLLEKYSVSISPLKRMYAMLHETETSREASAPKTHEDQQFQRANAGESDMDITDPHDSSDNDDHQELSINTSCMDQNVSSTCDANTSKWQHLKLNS</sequence>
<dbReference type="AlphaFoldDB" id="A0AAN8WWT8"/>
<protein>
    <submittedName>
        <fullName evidence="3">Uncharacterized protein</fullName>
    </submittedName>
</protein>
<keyword evidence="1" id="KW-0175">Coiled coil</keyword>
<gene>
    <name evidence="3" type="ORF">SK128_009274</name>
</gene>
<organism evidence="3 4">
    <name type="scientific">Halocaridina rubra</name>
    <name type="common">Hawaiian red shrimp</name>
    <dbReference type="NCBI Taxonomy" id="373956"/>
    <lineage>
        <taxon>Eukaryota</taxon>
        <taxon>Metazoa</taxon>
        <taxon>Ecdysozoa</taxon>
        <taxon>Arthropoda</taxon>
        <taxon>Crustacea</taxon>
        <taxon>Multicrustacea</taxon>
        <taxon>Malacostraca</taxon>
        <taxon>Eumalacostraca</taxon>
        <taxon>Eucarida</taxon>
        <taxon>Decapoda</taxon>
        <taxon>Pleocyemata</taxon>
        <taxon>Caridea</taxon>
        <taxon>Atyoidea</taxon>
        <taxon>Atyidae</taxon>
        <taxon>Halocaridina</taxon>
    </lineage>
</organism>
<accession>A0AAN8WWT8</accession>
<keyword evidence="4" id="KW-1185">Reference proteome</keyword>
<evidence type="ECO:0000256" key="1">
    <source>
        <dbReference type="SAM" id="Coils"/>
    </source>
</evidence>
<proteinExistence type="predicted"/>